<evidence type="ECO:0000313" key="2">
    <source>
        <dbReference type="Proteomes" id="UP001055072"/>
    </source>
</evidence>
<proteinExistence type="predicted"/>
<accession>A0ACB8TSP1</accession>
<dbReference type="Proteomes" id="UP001055072">
    <property type="component" value="Unassembled WGS sequence"/>
</dbReference>
<comment type="caution">
    <text evidence="1">The sequence shown here is derived from an EMBL/GenBank/DDBJ whole genome shotgun (WGS) entry which is preliminary data.</text>
</comment>
<dbReference type="EMBL" id="MU274936">
    <property type="protein sequence ID" value="KAI0084990.1"/>
    <property type="molecule type" value="Genomic_DNA"/>
</dbReference>
<reference evidence="1" key="1">
    <citation type="journal article" date="2021" name="Environ. Microbiol.">
        <title>Gene family expansions and transcriptome signatures uncover fungal adaptations to wood decay.</title>
        <authorList>
            <person name="Hage H."/>
            <person name="Miyauchi S."/>
            <person name="Viragh M."/>
            <person name="Drula E."/>
            <person name="Min B."/>
            <person name="Chaduli D."/>
            <person name="Navarro D."/>
            <person name="Favel A."/>
            <person name="Norest M."/>
            <person name="Lesage-Meessen L."/>
            <person name="Balint B."/>
            <person name="Merenyi Z."/>
            <person name="de Eugenio L."/>
            <person name="Morin E."/>
            <person name="Martinez A.T."/>
            <person name="Baldrian P."/>
            <person name="Stursova M."/>
            <person name="Martinez M.J."/>
            <person name="Novotny C."/>
            <person name="Magnuson J.K."/>
            <person name="Spatafora J.W."/>
            <person name="Maurice S."/>
            <person name="Pangilinan J."/>
            <person name="Andreopoulos W."/>
            <person name="LaButti K."/>
            <person name="Hundley H."/>
            <person name="Na H."/>
            <person name="Kuo A."/>
            <person name="Barry K."/>
            <person name="Lipzen A."/>
            <person name="Henrissat B."/>
            <person name="Riley R."/>
            <person name="Ahrendt S."/>
            <person name="Nagy L.G."/>
            <person name="Grigoriev I.V."/>
            <person name="Martin F."/>
            <person name="Rosso M.N."/>
        </authorList>
    </citation>
    <scope>NUCLEOTIDE SEQUENCE</scope>
    <source>
        <strain evidence="1">CBS 384.51</strain>
    </source>
</reference>
<sequence length="252" mass="27450">MNASAPEPRSPPPERVCDEEWEIRTGRAIYILERTLPDFFETGLVSSLDQATKEPSPSAQKLWSLASPTDTWHTIKEKLSSTSKSKEDCDEVPTIYSSRIRLTYTPPTPLPTPFPKTLRVEGLHLYIASSIFVRHTLNALYTDLVVNITRVRVNNGGVPINGGLISSSSQSKKSREKSITFGLMVTGIGRVSGARAEWEVNCTYTFSPLTGLIIHHSVDSIEPAPHQALFEALGKFGLLDGGMGPKAGGVGS</sequence>
<name>A0ACB8TSP1_9APHY</name>
<gene>
    <name evidence="1" type="ORF">BDY19DRAFT_987277</name>
</gene>
<organism evidence="1 2">
    <name type="scientific">Irpex rosettiformis</name>
    <dbReference type="NCBI Taxonomy" id="378272"/>
    <lineage>
        <taxon>Eukaryota</taxon>
        <taxon>Fungi</taxon>
        <taxon>Dikarya</taxon>
        <taxon>Basidiomycota</taxon>
        <taxon>Agaricomycotina</taxon>
        <taxon>Agaricomycetes</taxon>
        <taxon>Polyporales</taxon>
        <taxon>Irpicaceae</taxon>
        <taxon>Irpex</taxon>
    </lineage>
</organism>
<evidence type="ECO:0000313" key="1">
    <source>
        <dbReference type="EMBL" id="KAI0084990.1"/>
    </source>
</evidence>
<keyword evidence="2" id="KW-1185">Reference proteome</keyword>
<protein>
    <submittedName>
        <fullName evidence="1">Uncharacterized protein</fullName>
    </submittedName>
</protein>